<name>A0AAD3D219_9STRA</name>
<accession>A0AAD3D219</accession>
<feature type="transmembrane region" description="Helical" evidence="2">
    <location>
        <begin position="204"/>
        <end position="224"/>
    </location>
</feature>
<sequence>MVQQNIFYCTYLSAGSACVNVLAILALAFPEHLRSKKNAKFSSAEETLFYVLNIFCQVLSGIISTAATWFGPVSVMIPINVAAQLLFNMIFFGSLGIEKFPKDVMVGTCVVATAALLLPYVGPQPQQNQNVVELFEEFNAECWIIFLTGVTLISGFFCITWMNEKQQTGVVKHQYKESILMIAKIFSGVLSTSLSKFLVGTSGLGFVITFAGFVGCSLLIAAVSILQATEVDQGKFVPMSAVGTQILNAATGLIIWQDYLSIQSWYCYIMVLIQIVLGVYSIASMDIFSSSADSSYALTQSAKIITALDIAHERHQYLSSFAGGSIKHMINSPLADSTEVSPKKRKLVHSTLSKSRLVRFSSSESMKRIFSYPGRNDPNASYSSRNDFHSSNPNLRNNDQHASYTRLADYGSITEVSLEDDADYDSIAEKSLDTDKADGDIVV</sequence>
<feature type="transmembrane region" description="Helical" evidence="2">
    <location>
        <begin position="262"/>
        <end position="283"/>
    </location>
</feature>
<proteinExistence type="predicted"/>
<feature type="compositionally biased region" description="Polar residues" evidence="1">
    <location>
        <begin position="378"/>
        <end position="399"/>
    </location>
</feature>
<feature type="transmembrane region" description="Helical" evidence="2">
    <location>
        <begin position="50"/>
        <end position="71"/>
    </location>
</feature>
<organism evidence="3 4">
    <name type="scientific">Chaetoceros tenuissimus</name>
    <dbReference type="NCBI Taxonomy" id="426638"/>
    <lineage>
        <taxon>Eukaryota</taxon>
        <taxon>Sar</taxon>
        <taxon>Stramenopiles</taxon>
        <taxon>Ochrophyta</taxon>
        <taxon>Bacillariophyta</taxon>
        <taxon>Coscinodiscophyceae</taxon>
        <taxon>Chaetocerotophycidae</taxon>
        <taxon>Chaetocerotales</taxon>
        <taxon>Chaetocerotaceae</taxon>
        <taxon>Chaetoceros</taxon>
    </lineage>
</organism>
<protein>
    <recommendedName>
        <fullName evidence="5">Magnesium transporter</fullName>
    </recommendedName>
</protein>
<dbReference type="EMBL" id="BLLK01000047">
    <property type="protein sequence ID" value="GFH55075.1"/>
    <property type="molecule type" value="Genomic_DNA"/>
</dbReference>
<reference evidence="3 4" key="1">
    <citation type="journal article" date="2021" name="Sci. Rep.">
        <title>The genome of the diatom Chaetoceros tenuissimus carries an ancient integrated fragment of an extant virus.</title>
        <authorList>
            <person name="Hongo Y."/>
            <person name="Kimura K."/>
            <person name="Takaki Y."/>
            <person name="Yoshida Y."/>
            <person name="Baba S."/>
            <person name="Kobayashi G."/>
            <person name="Nagasaki K."/>
            <person name="Hano T."/>
            <person name="Tomaru Y."/>
        </authorList>
    </citation>
    <scope>NUCLEOTIDE SEQUENCE [LARGE SCALE GENOMIC DNA]</scope>
    <source>
        <strain evidence="3 4">NIES-3715</strain>
    </source>
</reference>
<evidence type="ECO:0008006" key="5">
    <source>
        <dbReference type="Google" id="ProtNLM"/>
    </source>
</evidence>
<comment type="caution">
    <text evidence="3">The sequence shown here is derived from an EMBL/GenBank/DDBJ whole genome shotgun (WGS) entry which is preliminary data.</text>
</comment>
<feature type="transmembrane region" description="Helical" evidence="2">
    <location>
        <begin position="77"/>
        <end position="97"/>
    </location>
</feature>
<feature type="transmembrane region" description="Helical" evidence="2">
    <location>
        <begin position="142"/>
        <end position="159"/>
    </location>
</feature>
<dbReference type="AlphaFoldDB" id="A0AAD3D219"/>
<keyword evidence="4" id="KW-1185">Reference proteome</keyword>
<feature type="transmembrane region" description="Helical" evidence="2">
    <location>
        <begin position="6"/>
        <end position="29"/>
    </location>
</feature>
<keyword evidence="2" id="KW-0812">Transmembrane</keyword>
<dbReference type="Proteomes" id="UP001054902">
    <property type="component" value="Unassembled WGS sequence"/>
</dbReference>
<keyword evidence="2" id="KW-1133">Transmembrane helix</keyword>
<evidence type="ECO:0000313" key="4">
    <source>
        <dbReference type="Proteomes" id="UP001054902"/>
    </source>
</evidence>
<feature type="transmembrane region" description="Helical" evidence="2">
    <location>
        <begin position="236"/>
        <end position="256"/>
    </location>
</feature>
<evidence type="ECO:0000313" key="3">
    <source>
        <dbReference type="EMBL" id="GFH55075.1"/>
    </source>
</evidence>
<keyword evidence="2" id="KW-0472">Membrane</keyword>
<feature type="region of interest" description="Disordered" evidence="1">
    <location>
        <begin position="376"/>
        <end position="399"/>
    </location>
</feature>
<feature type="transmembrane region" description="Helical" evidence="2">
    <location>
        <begin position="104"/>
        <end position="122"/>
    </location>
</feature>
<evidence type="ECO:0000256" key="1">
    <source>
        <dbReference type="SAM" id="MobiDB-lite"/>
    </source>
</evidence>
<gene>
    <name evidence="3" type="ORF">CTEN210_11551</name>
</gene>
<evidence type="ECO:0000256" key="2">
    <source>
        <dbReference type="SAM" id="Phobius"/>
    </source>
</evidence>